<feature type="compositionally biased region" description="Basic and acidic residues" evidence="1">
    <location>
        <begin position="12"/>
        <end position="27"/>
    </location>
</feature>
<feature type="compositionally biased region" description="Basic and acidic residues" evidence="1">
    <location>
        <begin position="41"/>
        <end position="67"/>
    </location>
</feature>
<dbReference type="RefSeq" id="WP_091472068.1">
    <property type="nucleotide sequence ID" value="NZ_FNFX01000004.1"/>
</dbReference>
<proteinExistence type="predicted"/>
<reference evidence="3" key="1">
    <citation type="submission" date="2016-10" db="EMBL/GenBank/DDBJ databases">
        <authorList>
            <person name="Varghese N."/>
            <person name="Submissions S."/>
        </authorList>
    </citation>
    <scope>NUCLEOTIDE SEQUENCE [LARGE SCALE GENOMIC DNA]</scope>
    <source>
        <strain evidence="3">CBMB127</strain>
    </source>
</reference>
<accession>A0A1G9DYG2</accession>
<sequence length="67" mass="7371">MSLDSAVPAEGIEEKSTVVKSVDKETTQQKAVKGNLGELAKNPEIDRNNQPDVEPGKMLEDEKFTQK</sequence>
<evidence type="ECO:0000256" key="1">
    <source>
        <dbReference type="SAM" id="MobiDB-lite"/>
    </source>
</evidence>
<dbReference type="OrthoDB" id="9917578at2"/>
<protein>
    <submittedName>
        <fullName evidence="2">Uncharacterized protein</fullName>
    </submittedName>
</protein>
<organism evidence="2 3">
    <name type="scientific">Methylophilus rhizosphaerae</name>
    <dbReference type="NCBI Taxonomy" id="492660"/>
    <lineage>
        <taxon>Bacteria</taxon>
        <taxon>Pseudomonadati</taxon>
        <taxon>Pseudomonadota</taxon>
        <taxon>Betaproteobacteria</taxon>
        <taxon>Nitrosomonadales</taxon>
        <taxon>Methylophilaceae</taxon>
        <taxon>Methylophilus</taxon>
    </lineage>
</organism>
<evidence type="ECO:0000313" key="3">
    <source>
        <dbReference type="Proteomes" id="UP000198629"/>
    </source>
</evidence>
<feature type="region of interest" description="Disordered" evidence="1">
    <location>
        <begin position="1"/>
        <end position="67"/>
    </location>
</feature>
<evidence type="ECO:0000313" key="2">
    <source>
        <dbReference type="EMBL" id="SDK68883.1"/>
    </source>
</evidence>
<dbReference type="AlphaFoldDB" id="A0A1G9DYG2"/>
<dbReference type="Proteomes" id="UP000198629">
    <property type="component" value="Unassembled WGS sequence"/>
</dbReference>
<gene>
    <name evidence="2" type="ORF">SAMN05192566_2060</name>
</gene>
<name>A0A1G9DYG2_9PROT</name>
<keyword evidence="3" id="KW-1185">Reference proteome</keyword>
<dbReference type="EMBL" id="FNFX01000004">
    <property type="protein sequence ID" value="SDK68883.1"/>
    <property type="molecule type" value="Genomic_DNA"/>
</dbReference>